<feature type="compositionally biased region" description="Polar residues" evidence="1">
    <location>
        <begin position="887"/>
        <end position="901"/>
    </location>
</feature>
<feature type="region of interest" description="Disordered" evidence="1">
    <location>
        <begin position="1225"/>
        <end position="1268"/>
    </location>
</feature>
<feature type="region of interest" description="Disordered" evidence="1">
    <location>
        <begin position="1178"/>
        <end position="1207"/>
    </location>
</feature>
<feature type="region of interest" description="Disordered" evidence="1">
    <location>
        <begin position="122"/>
        <end position="186"/>
    </location>
</feature>
<feature type="region of interest" description="Disordered" evidence="1">
    <location>
        <begin position="617"/>
        <end position="657"/>
    </location>
</feature>
<evidence type="ECO:0000313" key="2">
    <source>
        <dbReference type="EMBL" id="KAK7097081.1"/>
    </source>
</evidence>
<feature type="compositionally biased region" description="Low complexity" evidence="1">
    <location>
        <begin position="254"/>
        <end position="265"/>
    </location>
</feature>
<feature type="compositionally biased region" description="Polar residues" evidence="1">
    <location>
        <begin position="468"/>
        <end position="483"/>
    </location>
</feature>
<protein>
    <submittedName>
        <fullName evidence="2">Uncharacterized protein</fullName>
    </submittedName>
</protein>
<feature type="region of interest" description="Disordered" evidence="1">
    <location>
        <begin position="254"/>
        <end position="273"/>
    </location>
</feature>
<evidence type="ECO:0000313" key="3">
    <source>
        <dbReference type="Proteomes" id="UP001374579"/>
    </source>
</evidence>
<reference evidence="2 3" key="1">
    <citation type="submission" date="2024-02" db="EMBL/GenBank/DDBJ databases">
        <title>Chromosome-scale genome assembly of the rough periwinkle Littorina saxatilis.</title>
        <authorList>
            <person name="De Jode A."/>
            <person name="Faria R."/>
            <person name="Formenti G."/>
            <person name="Sims Y."/>
            <person name="Smith T.P."/>
            <person name="Tracey A."/>
            <person name="Wood J.M.D."/>
            <person name="Zagrodzka Z.B."/>
            <person name="Johannesson K."/>
            <person name="Butlin R.K."/>
            <person name="Leder E.H."/>
        </authorList>
    </citation>
    <scope>NUCLEOTIDE SEQUENCE [LARGE SCALE GENOMIC DNA]</scope>
    <source>
        <strain evidence="2">Snail1</strain>
        <tissue evidence="2">Muscle</tissue>
    </source>
</reference>
<organism evidence="2 3">
    <name type="scientific">Littorina saxatilis</name>
    <dbReference type="NCBI Taxonomy" id="31220"/>
    <lineage>
        <taxon>Eukaryota</taxon>
        <taxon>Metazoa</taxon>
        <taxon>Spiralia</taxon>
        <taxon>Lophotrochozoa</taxon>
        <taxon>Mollusca</taxon>
        <taxon>Gastropoda</taxon>
        <taxon>Caenogastropoda</taxon>
        <taxon>Littorinimorpha</taxon>
        <taxon>Littorinoidea</taxon>
        <taxon>Littorinidae</taxon>
        <taxon>Littorina</taxon>
    </lineage>
</organism>
<accession>A0AAN9G6G2</accession>
<proteinExistence type="predicted"/>
<evidence type="ECO:0000256" key="1">
    <source>
        <dbReference type="SAM" id="MobiDB-lite"/>
    </source>
</evidence>
<keyword evidence="3" id="KW-1185">Reference proteome</keyword>
<feature type="region of interest" description="Disordered" evidence="1">
    <location>
        <begin position="1056"/>
        <end position="1098"/>
    </location>
</feature>
<feature type="region of interest" description="Disordered" evidence="1">
    <location>
        <begin position="1"/>
        <end position="53"/>
    </location>
</feature>
<feature type="region of interest" description="Disordered" evidence="1">
    <location>
        <begin position="1145"/>
        <end position="1164"/>
    </location>
</feature>
<gene>
    <name evidence="2" type="ORF">V1264_004111</name>
</gene>
<sequence length="1414" mass="153877">MNRDAKENPTQSGLSHDLQLEIRDKNDMGCTTAAVTGDSGVDPAPLKNKANWTSKRQVNASIVAPPLIHHTVTPSHKHAQKYDWLPKFYFLRKQIAPKLPPIRGISLSSKEAGDVDLKVEKQADKEAGEDAVDSAGWHPKGKKTDTPVASKVDRLPSPAAKKKEEKEPKADKEEKDKDLPGGEKDGVFLTTRTIDCEYDTGNDVDGALIFDYEGSHSVDGVHASCSNETSGSHSVDATDGSMVTIVRVNSEIFSDSADAPSSSTDPRSKDWEPREAEAILSEIYDLGDDCICMNEDGCICCLSENVSPEEKMVRREQREKEKEAAQRKDLSPSEFNEEENSLDDTQLWSGGRIGHHKRRPEGGSTDLHFHQSNIHSAVDQIVATTFERRKNTKLSDRIICKRRFSPNRADTGVDPSSSAREGNFVTDSLVDGSEFTTNRLRLPGSRVDGPGLASNKLEERQSVHSEYATRSQGPPRATVSSTVDGCVASRSRTVDSSRVRGPSEDDEKPAADFASAVDSASDEIFLDSSCVDSSFDSSVLDGRPEVPTNSLTGDADMILKFRAVYSGKSITSSDVDDASPNTSSAVDESGVTHFSRAAEGLSRRCPRINVEFNTLSSSVDDDASTKSSQVDKEVPVKPSKSNPDIAMKSQAADSDISRKMPRLHTAVECESFSVDNEDDLSTAVDADNDTECPNIVDEVAPDILTEVAMQSPTHVEVAEDFSDVDAFLSRSSTVDNEELVDGNANTCTMQSAHKIRLSATSPQFYRATKVRETVHLPVLGDDPEQTAPLLEDNELSESDTTPESAEEHAPPKRSPPRKSHSDADAAQNSKTSPITHGVNVIDTVKLPASFPSLKATPCKPHGSRIPKPVAAKTMEKPTEHHHDTGNGDLSQSTNNNENVPGTDTDLKHSPFEDGNFSPGAGENITKPPTPCEENKGQQEVSEEGNENNSTKRYVNQMITFYSQRDAKVVTTIPPPSPLLRKKTGTPPPSLPAWNCSTYVEKPKKTIVKSPRLQSKRNCSLQSLIDSASSESSAHSLASEQTETSMERLTAFISNSLTEHNNSPNTQNRSHKRSSPRGGSTTPRQPFRPGGIQPIGEGENRRLLPAKNSARSHPDLRVPGRRVDVPVCYPSAQSDTTATVKSTVKTGANGEVTEGDSIKPSSLLPDRNYIYPHSVPTEAKDAHANTTERPVKTPDLPAGTTQDLSAVTTPGMPTLKLRILPTISPDEIVEEETGKNENTNSVSGCGKRAQHSSSSPSSVLPSGGSETFSRGLTLPKSICFDMRPQENEEQESAEEWYRGFKTQVSRNNSSSLANIPFYLPKCPSPDPPTGSKIPLPWRTRSPGRKIRPLGTMRNVWTPSKVLALARQPLPPLSQSRPVCPPARSTKGPVVSIFDFDEAKKDIISYRRRSTKLKRE</sequence>
<feature type="compositionally biased region" description="Basic and acidic residues" evidence="1">
    <location>
        <begin position="161"/>
        <end position="186"/>
    </location>
</feature>
<feature type="compositionally biased region" description="Low complexity" evidence="1">
    <location>
        <begin position="1251"/>
        <end position="1264"/>
    </location>
</feature>
<feature type="compositionally biased region" description="Polar residues" evidence="1">
    <location>
        <begin position="1198"/>
        <end position="1207"/>
    </location>
</feature>
<comment type="caution">
    <text evidence="2">The sequence shown here is derived from an EMBL/GenBank/DDBJ whole genome shotgun (WGS) entry which is preliminary data.</text>
</comment>
<feature type="compositionally biased region" description="Basic and acidic residues" evidence="1">
    <location>
        <begin position="873"/>
        <end position="885"/>
    </location>
</feature>
<dbReference type="EMBL" id="JBAMIC010000013">
    <property type="protein sequence ID" value="KAK7097081.1"/>
    <property type="molecule type" value="Genomic_DNA"/>
</dbReference>
<dbReference type="Proteomes" id="UP001374579">
    <property type="component" value="Unassembled WGS sequence"/>
</dbReference>
<feature type="compositionally biased region" description="Basic and acidic residues" evidence="1">
    <location>
        <begin position="310"/>
        <end position="331"/>
    </location>
</feature>
<name>A0AAN9G6G2_9CAEN</name>
<feature type="compositionally biased region" description="Basic and acidic residues" evidence="1">
    <location>
        <begin position="492"/>
        <end position="503"/>
    </location>
</feature>
<feature type="region of interest" description="Disordered" evidence="1">
    <location>
        <begin position="871"/>
        <end position="951"/>
    </location>
</feature>
<feature type="compositionally biased region" description="Polar residues" evidence="1">
    <location>
        <begin position="1056"/>
        <end position="1067"/>
    </location>
</feature>
<feature type="region of interest" description="Disordered" evidence="1">
    <location>
        <begin position="775"/>
        <end position="838"/>
    </location>
</feature>
<feature type="region of interest" description="Disordered" evidence="1">
    <location>
        <begin position="440"/>
        <end position="511"/>
    </location>
</feature>
<feature type="region of interest" description="Disordered" evidence="1">
    <location>
        <begin position="1318"/>
        <end position="1343"/>
    </location>
</feature>
<feature type="compositionally biased region" description="Basic and acidic residues" evidence="1">
    <location>
        <begin position="18"/>
        <end position="27"/>
    </location>
</feature>
<feature type="region of interest" description="Disordered" evidence="1">
    <location>
        <begin position="310"/>
        <end position="362"/>
    </location>
</feature>